<dbReference type="InterPro" id="IPR022812">
    <property type="entry name" value="Dynamin"/>
</dbReference>
<evidence type="ECO:0000259" key="4">
    <source>
        <dbReference type="PROSITE" id="PS51388"/>
    </source>
</evidence>
<dbReference type="OrthoDB" id="5061070at2759"/>
<dbReference type="PANTHER" id="PTHR11566">
    <property type="entry name" value="DYNAMIN"/>
    <property type="match status" value="1"/>
</dbReference>
<dbReference type="InterPro" id="IPR045063">
    <property type="entry name" value="Dynamin_N"/>
</dbReference>
<reference evidence="5" key="1">
    <citation type="journal article" date="2020" name="bioRxiv">
        <title>Comparative genomics of Chlamydomonas.</title>
        <authorList>
            <person name="Craig R.J."/>
            <person name="Hasan A.R."/>
            <person name="Ness R.W."/>
            <person name="Keightley P.D."/>
        </authorList>
    </citation>
    <scope>NUCLEOTIDE SEQUENCE</scope>
    <source>
        <strain evidence="5">CCAP 11/173</strain>
    </source>
</reference>
<dbReference type="Proteomes" id="UP000613740">
    <property type="component" value="Unassembled WGS sequence"/>
</dbReference>
<dbReference type="Pfam" id="PF00350">
    <property type="entry name" value="Dynamin_N"/>
    <property type="match status" value="1"/>
</dbReference>
<gene>
    <name evidence="5" type="ORF">HYH02_013953</name>
</gene>
<dbReference type="Gene3D" id="3.40.50.300">
    <property type="entry name" value="P-loop containing nucleotide triphosphate hydrolases"/>
    <property type="match status" value="1"/>
</dbReference>
<dbReference type="GO" id="GO:0008017">
    <property type="term" value="F:microtubule binding"/>
    <property type="evidence" value="ECO:0007669"/>
    <property type="project" value="TreeGrafter"/>
</dbReference>
<organism evidence="5 6">
    <name type="scientific">Chlamydomonas schloesseri</name>
    <dbReference type="NCBI Taxonomy" id="2026947"/>
    <lineage>
        <taxon>Eukaryota</taxon>
        <taxon>Viridiplantae</taxon>
        <taxon>Chlorophyta</taxon>
        <taxon>core chlorophytes</taxon>
        <taxon>Chlorophyceae</taxon>
        <taxon>CS clade</taxon>
        <taxon>Chlamydomonadales</taxon>
        <taxon>Chlamydomonadaceae</taxon>
        <taxon>Chlamydomonas</taxon>
    </lineage>
</organism>
<feature type="domain" description="GED" evidence="4">
    <location>
        <begin position="806"/>
        <end position="899"/>
    </location>
</feature>
<dbReference type="GO" id="GO:0005874">
    <property type="term" value="C:microtubule"/>
    <property type="evidence" value="ECO:0007669"/>
    <property type="project" value="TreeGrafter"/>
</dbReference>
<keyword evidence="6" id="KW-1185">Reference proteome</keyword>
<dbReference type="InterPro" id="IPR027417">
    <property type="entry name" value="P-loop_NTPase"/>
</dbReference>
<dbReference type="AlphaFoldDB" id="A0A835T0C7"/>
<keyword evidence="2" id="KW-0342">GTP-binding</keyword>
<evidence type="ECO:0000256" key="2">
    <source>
        <dbReference type="ARBA" id="ARBA00023134"/>
    </source>
</evidence>
<dbReference type="GO" id="GO:0005737">
    <property type="term" value="C:cytoplasm"/>
    <property type="evidence" value="ECO:0007669"/>
    <property type="project" value="TreeGrafter"/>
</dbReference>
<dbReference type="PROSITE" id="PS51388">
    <property type="entry name" value="GED"/>
    <property type="match status" value="1"/>
</dbReference>
<sequence length="899" mass="94554">MVAAGTDGGPLAATKYHRVASRVLGLANQLRALGVDSALQVPTLVIAGDQSSGKSSVVEAIAGVPLPRSDGTCTRCPTEVRMRAQPPHPPPPIQPQAGGAGAAESPAGPADGDSTTGDAANKGGAGRRTPWKCHIKLCRDYDSDGKPLPKKPPEELFCTVADKAHVALGVSAAQAVLLNPRAAEAAPGGARAFVPPELGGGGAGCQTGGHKPTYAEKLRALGTPASFELAFTPNKVVLEIDGAEADLTIIDLPGIIHDHSQGPHLVEVVKHMVKAALAPAHHIIAMALPAGLDPETQAIRLWAREADPDGHRSIGIITKPDTIPEDAHIGCSKLVRLVGARGGAASRAANSSAGAAAAAAVQPPAAAADGGQHLLRLGYYVVKNPSQEQLAENITFEEARAAEARYFAGHKHWRPAMAAPATAQRLGAKALRDGLSALLVERIEEQLPAMRTAAREQLDAVRAEVAALPPPVEDARRELDALLWRVADTLAAHAQGDSRICGDCDFYQRTTAHYREYGGRAVRAMPAFLVGTTLISALNKADMAMHGGAEGGGAAAGGSRDRGAGGAAGGACQQQLQQQQQQRAWDEGEVDLASLPGLKAGPHIKTDDDAHEALLSDGEVQALLAGHLFPHGHMTLGEVTAVLRKRLGRELPGFCPYTAMEELLRRFKGQWRDQAEACLGEVAAAAHALAGKVVLQEFSRYPKGVRAMGAALSRHVEGLVEGASRRLEQLLGMEAADVYTLDTAHLARLQAAFLARLKRAYVRPRGLDGAELEEVESLLSQLTSYGARFATFDAAFLAQPTPVDGELLMAASCLAYFKVAFKRVQDAVPLTIRDALLGRLGSRAELLAALQQEVGDVTAAAPQLLDEDVELAVRRQQCTDRERRLREALTVLNSPAAQL</sequence>
<dbReference type="SUPFAM" id="SSF52540">
    <property type="entry name" value="P-loop containing nucleoside triphosphate hydrolases"/>
    <property type="match status" value="1"/>
</dbReference>
<dbReference type="InterPro" id="IPR000375">
    <property type="entry name" value="Dynamin_stalk"/>
</dbReference>
<dbReference type="Pfam" id="PF01031">
    <property type="entry name" value="Dynamin_M"/>
    <property type="match status" value="2"/>
</dbReference>
<dbReference type="InterPro" id="IPR001401">
    <property type="entry name" value="Dynamin_GTPase"/>
</dbReference>
<feature type="region of interest" description="Disordered" evidence="3">
    <location>
        <begin position="81"/>
        <end position="127"/>
    </location>
</feature>
<dbReference type="GO" id="GO:0005525">
    <property type="term" value="F:GTP binding"/>
    <property type="evidence" value="ECO:0007669"/>
    <property type="project" value="InterPro"/>
</dbReference>
<dbReference type="EMBL" id="JAEHOD010000083">
    <property type="protein sequence ID" value="KAG2429695.1"/>
    <property type="molecule type" value="Genomic_DNA"/>
</dbReference>
<dbReference type="Gene3D" id="1.20.120.1240">
    <property type="entry name" value="Dynamin, middle domain"/>
    <property type="match status" value="1"/>
</dbReference>
<evidence type="ECO:0000256" key="3">
    <source>
        <dbReference type="SAM" id="MobiDB-lite"/>
    </source>
</evidence>
<feature type="region of interest" description="Disordered" evidence="3">
    <location>
        <begin position="549"/>
        <end position="570"/>
    </location>
</feature>
<proteinExistence type="predicted"/>
<accession>A0A835T0C7</accession>
<evidence type="ECO:0000256" key="1">
    <source>
        <dbReference type="ARBA" id="ARBA00022741"/>
    </source>
</evidence>
<evidence type="ECO:0000313" key="6">
    <source>
        <dbReference type="Proteomes" id="UP000613740"/>
    </source>
</evidence>
<dbReference type="InterPro" id="IPR003130">
    <property type="entry name" value="GED"/>
</dbReference>
<keyword evidence="1" id="KW-0547">Nucleotide-binding</keyword>
<dbReference type="GO" id="GO:0016020">
    <property type="term" value="C:membrane"/>
    <property type="evidence" value="ECO:0007669"/>
    <property type="project" value="TreeGrafter"/>
</dbReference>
<name>A0A835T0C7_9CHLO</name>
<evidence type="ECO:0000313" key="5">
    <source>
        <dbReference type="EMBL" id="KAG2429695.1"/>
    </source>
</evidence>
<dbReference type="PANTHER" id="PTHR11566:SF21">
    <property type="entry name" value="DYNAMIN RELATED PROTEIN 1, ISOFORM A"/>
    <property type="match status" value="1"/>
</dbReference>
<feature type="compositionally biased region" description="Low complexity" evidence="3">
    <location>
        <begin position="102"/>
        <end position="112"/>
    </location>
</feature>
<dbReference type="CDD" id="cd08771">
    <property type="entry name" value="DLP_1"/>
    <property type="match status" value="1"/>
</dbReference>
<dbReference type="InterPro" id="IPR020850">
    <property type="entry name" value="GED_dom"/>
</dbReference>
<comment type="caution">
    <text evidence="5">The sequence shown here is derived from an EMBL/GenBank/DDBJ whole genome shotgun (WGS) entry which is preliminary data.</text>
</comment>
<dbReference type="PRINTS" id="PR00195">
    <property type="entry name" value="DYNAMIN"/>
</dbReference>
<dbReference type="SMART" id="SM00053">
    <property type="entry name" value="DYNc"/>
    <property type="match status" value="1"/>
</dbReference>
<dbReference type="GO" id="GO:0003924">
    <property type="term" value="F:GTPase activity"/>
    <property type="evidence" value="ECO:0007669"/>
    <property type="project" value="InterPro"/>
</dbReference>
<protein>
    <recommendedName>
        <fullName evidence="4">GED domain-containing protein</fullName>
    </recommendedName>
</protein>
<dbReference type="Pfam" id="PF02212">
    <property type="entry name" value="GED"/>
    <property type="match status" value="1"/>
</dbReference>